<evidence type="ECO:0000256" key="3">
    <source>
        <dbReference type="ARBA" id="ARBA00022989"/>
    </source>
</evidence>
<organism evidence="10 11">
    <name type="scientific">Lederbergia ruris</name>
    <dbReference type="NCBI Taxonomy" id="217495"/>
    <lineage>
        <taxon>Bacteria</taxon>
        <taxon>Bacillati</taxon>
        <taxon>Bacillota</taxon>
        <taxon>Bacilli</taxon>
        <taxon>Bacillales</taxon>
        <taxon>Bacillaceae</taxon>
        <taxon>Lederbergia</taxon>
    </lineage>
</organism>
<dbReference type="InterPro" id="IPR051328">
    <property type="entry name" value="T7SS_ABC-Transporter"/>
</dbReference>
<comment type="caution">
    <text evidence="10">The sequence shown here is derived from an EMBL/GenBank/DDBJ whole genome shotgun (WGS) entry which is preliminary data.</text>
</comment>
<protein>
    <submittedName>
        <fullName evidence="10">Phage infection protein</fullName>
    </submittedName>
</protein>
<reference evidence="10 11" key="1">
    <citation type="submission" date="2021-03" db="EMBL/GenBank/DDBJ databases">
        <title>Antimicrobial resistance genes in bacteria isolated from Japanese honey, and their potential for conferring macrolide and lincosamide resistance in the American foulbrood pathogen Paenibacillus larvae.</title>
        <authorList>
            <person name="Okamoto M."/>
            <person name="Kumagai M."/>
            <person name="Kanamori H."/>
            <person name="Takamatsu D."/>
        </authorList>
    </citation>
    <scope>NUCLEOTIDE SEQUENCE [LARGE SCALE GENOMIC DNA]</scope>
    <source>
        <strain evidence="10 11">J8TS2</strain>
    </source>
</reference>
<evidence type="ECO:0000256" key="5">
    <source>
        <dbReference type="SAM" id="Coils"/>
    </source>
</evidence>
<dbReference type="PANTHER" id="PTHR43077">
    <property type="entry name" value="TRANSPORT PERMEASE YVFS-RELATED"/>
    <property type="match status" value="1"/>
</dbReference>
<dbReference type="InterPro" id="IPR017501">
    <property type="entry name" value="Phage_infect_YhgE_C"/>
</dbReference>
<feature type="domain" description="DUF3533" evidence="8">
    <location>
        <begin position="40"/>
        <end position="136"/>
    </location>
</feature>
<keyword evidence="5" id="KW-0175">Coiled coil</keyword>
<name>A0ABQ4KJW6_9BACI</name>
<keyword evidence="2 7" id="KW-0812">Transmembrane</keyword>
<evidence type="ECO:0000256" key="6">
    <source>
        <dbReference type="SAM" id="MobiDB-lite"/>
    </source>
</evidence>
<evidence type="ECO:0000256" key="4">
    <source>
        <dbReference type="ARBA" id="ARBA00023136"/>
    </source>
</evidence>
<feature type="transmembrane region" description="Helical" evidence="7">
    <location>
        <begin position="638"/>
        <end position="657"/>
    </location>
</feature>
<feature type="region of interest" description="Disordered" evidence="6">
    <location>
        <begin position="330"/>
        <end position="354"/>
    </location>
</feature>
<dbReference type="RefSeq" id="WP_158321327.1">
    <property type="nucleotide sequence ID" value="NZ_BORB01000020.1"/>
</dbReference>
<dbReference type="NCBIfam" id="TIGR03061">
    <property type="entry name" value="pip_yhgE_Nterm"/>
    <property type="match status" value="1"/>
</dbReference>
<dbReference type="Gene3D" id="3.40.1710.10">
    <property type="entry name" value="abc type-2 transporter like domain"/>
    <property type="match status" value="1"/>
</dbReference>
<dbReference type="Proteomes" id="UP000679950">
    <property type="component" value="Unassembled WGS sequence"/>
</dbReference>
<gene>
    <name evidence="10" type="ORF">J8TS2_25110</name>
</gene>
<dbReference type="InterPro" id="IPR013525">
    <property type="entry name" value="ABC2_TM"/>
</dbReference>
<evidence type="ECO:0000256" key="1">
    <source>
        <dbReference type="ARBA" id="ARBA00004141"/>
    </source>
</evidence>
<evidence type="ECO:0000256" key="7">
    <source>
        <dbReference type="SAM" id="Phobius"/>
    </source>
</evidence>
<dbReference type="InterPro" id="IPR022703">
    <property type="entry name" value="DUF3533"/>
</dbReference>
<feature type="transmembrane region" description="Helical" evidence="7">
    <location>
        <begin position="541"/>
        <end position="559"/>
    </location>
</feature>
<dbReference type="NCBIfam" id="TIGR03062">
    <property type="entry name" value="pip_yhgE_Cterm"/>
    <property type="match status" value="1"/>
</dbReference>
<dbReference type="SUPFAM" id="SSF58104">
    <property type="entry name" value="Methyl-accepting chemotaxis protein (MCP) signaling domain"/>
    <property type="match status" value="1"/>
</dbReference>
<keyword evidence="3 7" id="KW-1133">Transmembrane helix</keyword>
<proteinExistence type="predicted"/>
<feature type="coiled-coil region" evidence="5">
    <location>
        <begin position="302"/>
        <end position="329"/>
    </location>
</feature>
<dbReference type="EMBL" id="BORB01000020">
    <property type="protein sequence ID" value="GIN58192.1"/>
    <property type="molecule type" value="Genomic_DNA"/>
</dbReference>
<keyword evidence="4 7" id="KW-0472">Membrane</keyword>
<feature type="domain" description="ABC-2 type transporter transmembrane" evidence="9">
    <location>
        <begin position="572"/>
        <end position="711"/>
    </location>
</feature>
<evidence type="ECO:0000259" key="9">
    <source>
        <dbReference type="Pfam" id="PF12698"/>
    </source>
</evidence>
<dbReference type="PANTHER" id="PTHR43077:SF10">
    <property type="entry name" value="TRANSPORT PERMEASE PROTEIN"/>
    <property type="match status" value="1"/>
</dbReference>
<sequence>MKNSLNIYKTDLKNIVTNWAAMILIGGLAVLPSLYAWFNIAAMWDPYSHTGNLPIGVVNEDKGATVRDQKINAGKELIETLEDNQSMQWHFTNRKEAMDKVEYGDYFAVVIIPEDFSEKLGTVLSDKPEKAKMEYYVNEKLNAVSPKITEKGATVLADQVSSKFISTVNGVIFEMFNNLGIELEENLPDIEKFENYIFTLEENLPEINKMLNESLGDANSAGDILNKAQGAIPEVKEYTNSGLTTINQTLSYMNEAENRLNSIAPKVKQDVAKVQSIADQINQLLDQAKNSKIDINEGKKVQQNLEKQMDDAITTLNTVEKALQQLQETNAQLPPSSNEETGEEEQTSDQLSNEQIGRAISQTADLRKSLEQLRADVNQMDQFLNNTETASKVVDQIHQAAADTNVKLDEFVKEYQNNIEPTILEEVGKAKGTLTGAKGILVEIQSTLPEVERVLNSTQKNLKEGKGMLEYASGEFPYVNDKVKQLAEKIRDVQKDTDINEIIQLLRNDPSAERSFFEEPVLLNQNKLFPIENYGTGMTPFYTVLAGWVGALLLISLLAVDVHHDGLYTGRQVYFGRFFTFWTIGIVQTIVVTLGDLFLIGVNAKHPVWLVLFGLLVSSVFILIVYSLVSVFGNVGKALAIVLLVLQIAGSGGTYPVQLLPKFFQIINPYLPFTYAVDLMREAVGGIVWGRALRDIGVLVLCGVIAIIFGAFLKEPINKKTQKFLEKSKESGLVH</sequence>
<feature type="transmembrane region" description="Helical" evidence="7">
    <location>
        <begin position="609"/>
        <end position="632"/>
    </location>
</feature>
<comment type="subcellular location">
    <subcellularLocation>
        <location evidence="1">Membrane</location>
        <topology evidence="1">Multi-pass membrane protein</topology>
    </subcellularLocation>
</comment>
<feature type="transmembrane region" description="Helical" evidence="7">
    <location>
        <begin position="579"/>
        <end position="602"/>
    </location>
</feature>
<feature type="transmembrane region" description="Helical" evidence="7">
    <location>
        <begin position="20"/>
        <end position="38"/>
    </location>
</feature>
<evidence type="ECO:0000313" key="11">
    <source>
        <dbReference type="Proteomes" id="UP000679950"/>
    </source>
</evidence>
<evidence type="ECO:0000256" key="2">
    <source>
        <dbReference type="ARBA" id="ARBA00022692"/>
    </source>
</evidence>
<dbReference type="InterPro" id="IPR017500">
    <property type="entry name" value="Phage_infect_YhgE_N"/>
</dbReference>
<evidence type="ECO:0000313" key="10">
    <source>
        <dbReference type="EMBL" id="GIN58192.1"/>
    </source>
</evidence>
<accession>A0ABQ4KJW6</accession>
<feature type="compositionally biased region" description="Polar residues" evidence="6">
    <location>
        <begin position="330"/>
        <end position="339"/>
    </location>
</feature>
<feature type="transmembrane region" description="Helical" evidence="7">
    <location>
        <begin position="696"/>
        <end position="713"/>
    </location>
</feature>
<evidence type="ECO:0000259" key="8">
    <source>
        <dbReference type="Pfam" id="PF12051"/>
    </source>
</evidence>
<dbReference type="Pfam" id="PF12698">
    <property type="entry name" value="ABC2_membrane_3"/>
    <property type="match status" value="1"/>
</dbReference>
<dbReference type="Pfam" id="PF12051">
    <property type="entry name" value="DUF3533"/>
    <property type="match status" value="1"/>
</dbReference>
<keyword evidence="11" id="KW-1185">Reference proteome</keyword>